<sequence>MTWHVVLALKEPTEYFVAISTELDRPVQAKGPQVVLVPRRQSAKHTGPFQHPIKVLTGDRRTFQPPHRMEKAHPVRYPHSRFLRVERFRPLQQLRHNGLRIEDQVGMRHVEHTR</sequence>
<dbReference type="AlphaFoldDB" id="A0A6A4Z8R7"/>
<reference evidence="1 2" key="1">
    <citation type="submission" date="2019-06" db="EMBL/GenBank/DDBJ databases">
        <title>Genomics analysis of Aphanomyces spp. identifies a new class of oomycete effector associated with host adaptation.</title>
        <authorList>
            <person name="Gaulin E."/>
        </authorList>
    </citation>
    <scope>NUCLEOTIDE SEQUENCE [LARGE SCALE GENOMIC DNA]</scope>
    <source>
        <strain evidence="1 2">E</strain>
    </source>
</reference>
<accession>A0A6A4Z8R7</accession>
<feature type="non-terminal residue" evidence="1">
    <location>
        <position position="114"/>
    </location>
</feature>
<dbReference type="Proteomes" id="UP000469452">
    <property type="component" value="Unassembled WGS sequence"/>
</dbReference>
<name>A0A6A4Z8R7_APHAT</name>
<protein>
    <submittedName>
        <fullName evidence="1">Uncharacterized protein</fullName>
    </submittedName>
</protein>
<proteinExistence type="predicted"/>
<dbReference type="EMBL" id="VJMI01019646">
    <property type="protein sequence ID" value="KAF0706804.1"/>
    <property type="molecule type" value="Genomic_DNA"/>
</dbReference>
<organism evidence="1 2">
    <name type="scientific">Aphanomyces astaci</name>
    <name type="common">Crayfish plague agent</name>
    <dbReference type="NCBI Taxonomy" id="112090"/>
    <lineage>
        <taxon>Eukaryota</taxon>
        <taxon>Sar</taxon>
        <taxon>Stramenopiles</taxon>
        <taxon>Oomycota</taxon>
        <taxon>Saprolegniomycetes</taxon>
        <taxon>Saprolegniales</taxon>
        <taxon>Verrucalvaceae</taxon>
        <taxon>Aphanomyces</taxon>
    </lineage>
</organism>
<evidence type="ECO:0000313" key="2">
    <source>
        <dbReference type="Proteomes" id="UP000469452"/>
    </source>
</evidence>
<evidence type="ECO:0000313" key="1">
    <source>
        <dbReference type="EMBL" id="KAF0706804.1"/>
    </source>
</evidence>
<gene>
    <name evidence="1" type="ORF">AaE_013934</name>
</gene>
<comment type="caution">
    <text evidence="1">The sequence shown here is derived from an EMBL/GenBank/DDBJ whole genome shotgun (WGS) entry which is preliminary data.</text>
</comment>